<dbReference type="RefSeq" id="WP_112748094.1">
    <property type="nucleotide sequence ID" value="NZ_QMFY01000009.1"/>
</dbReference>
<dbReference type="EC" id="4.3.2.10" evidence="4"/>
<dbReference type="CDD" id="cd04731">
    <property type="entry name" value="HisF"/>
    <property type="match status" value="1"/>
</dbReference>
<evidence type="ECO:0000256" key="6">
    <source>
        <dbReference type="ARBA" id="ARBA00023102"/>
    </source>
</evidence>
<dbReference type="InterPro" id="IPR050064">
    <property type="entry name" value="IGPS_HisA/HisF"/>
</dbReference>
<dbReference type="EMBL" id="QMFY01000009">
    <property type="protein sequence ID" value="RAV99747.1"/>
    <property type="molecule type" value="Genomic_DNA"/>
</dbReference>
<dbReference type="OrthoDB" id="9781903at2"/>
<comment type="catalytic activity">
    <reaction evidence="10">
        <text>5-[(5-phospho-1-deoxy-D-ribulos-1-ylimino)methylamino]-1-(5-phospho-beta-D-ribosyl)imidazole-4-carboxamide + L-glutamine = D-erythro-1-(imidazol-4-yl)glycerol 3-phosphate + 5-amino-1-(5-phospho-beta-D-ribosyl)imidazole-4-carboxamide + L-glutamate + H(+)</text>
        <dbReference type="Rhea" id="RHEA:24793"/>
        <dbReference type="ChEBI" id="CHEBI:15378"/>
        <dbReference type="ChEBI" id="CHEBI:29985"/>
        <dbReference type="ChEBI" id="CHEBI:58278"/>
        <dbReference type="ChEBI" id="CHEBI:58359"/>
        <dbReference type="ChEBI" id="CHEBI:58475"/>
        <dbReference type="ChEBI" id="CHEBI:58525"/>
        <dbReference type="EC" id="4.3.2.10"/>
    </reaction>
</comment>
<evidence type="ECO:0000256" key="10">
    <source>
        <dbReference type="ARBA" id="ARBA00047838"/>
    </source>
</evidence>
<accession>A0A364XZK3</accession>
<dbReference type="Gene3D" id="3.20.20.70">
    <property type="entry name" value="Aldolase class I"/>
    <property type="match status" value="1"/>
</dbReference>
<evidence type="ECO:0000256" key="7">
    <source>
        <dbReference type="ARBA" id="ARBA00023239"/>
    </source>
</evidence>
<keyword evidence="6 11" id="KW-0368">Histidine biosynthesis</keyword>
<keyword evidence="5 11" id="KW-0028">Amino-acid biosynthesis</keyword>
<evidence type="ECO:0000256" key="11">
    <source>
        <dbReference type="RuleBase" id="RU003657"/>
    </source>
</evidence>
<evidence type="ECO:0000313" key="12">
    <source>
        <dbReference type="EMBL" id="RAV99747.1"/>
    </source>
</evidence>
<keyword evidence="7" id="KW-0456">Lyase</keyword>
<comment type="similarity">
    <text evidence="2 11">Belongs to the HisA/HisF family.</text>
</comment>
<dbReference type="UniPathway" id="UPA00031">
    <property type="reaction ID" value="UER00010"/>
</dbReference>
<dbReference type="InterPro" id="IPR011060">
    <property type="entry name" value="RibuloseP-bd_barrel"/>
</dbReference>
<evidence type="ECO:0000256" key="8">
    <source>
        <dbReference type="ARBA" id="ARBA00025475"/>
    </source>
</evidence>
<dbReference type="SUPFAM" id="SSF51366">
    <property type="entry name" value="Ribulose-phoshate binding barrel"/>
    <property type="match status" value="1"/>
</dbReference>
<keyword evidence="13" id="KW-1185">Reference proteome</keyword>
<organism evidence="12 13">
    <name type="scientific">Pseudochryseolinea flava</name>
    <dbReference type="NCBI Taxonomy" id="2059302"/>
    <lineage>
        <taxon>Bacteria</taxon>
        <taxon>Pseudomonadati</taxon>
        <taxon>Bacteroidota</taxon>
        <taxon>Cytophagia</taxon>
        <taxon>Cytophagales</taxon>
        <taxon>Fulvivirgaceae</taxon>
        <taxon>Pseudochryseolinea</taxon>
    </lineage>
</organism>
<dbReference type="GO" id="GO:0000107">
    <property type="term" value="F:imidazoleglycerol-phosphate synthase activity"/>
    <property type="evidence" value="ECO:0007669"/>
    <property type="project" value="InterPro"/>
</dbReference>
<dbReference type="NCBIfam" id="NF038364">
    <property type="entry name" value="AglZ_HisF2_fam"/>
    <property type="match status" value="1"/>
</dbReference>
<dbReference type="Pfam" id="PF00977">
    <property type="entry name" value="His_biosynth"/>
    <property type="match status" value="1"/>
</dbReference>
<comment type="pathway">
    <text evidence="1">Amino-acid biosynthesis; L-histidine biosynthesis; L-histidine from 5-phospho-alpha-D-ribose 1-diphosphate: step 5/9.</text>
</comment>
<evidence type="ECO:0000256" key="4">
    <source>
        <dbReference type="ARBA" id="ARBA00012809"/>
    </source>
</evidence>
<evidence type="ECO:0000256" key="2">
    <source>
        <dbReference type="ARBA" id="ARBA00009667"/>
    </source>
</evidence>
<dbReference type="InterPro" id="IPR004651">
    <property type="entry name" value="HisF"/>
</dbReference>
<comment type="subunit">
    <text evidence="3">Heterodimer of HisH and HisF.</text>
</comment>
<comment type="caution">
    <text evidence="12">The sequence shown here is derived from an EMBL/GenBank/DDBJ whole genome shotgun (WGS) entry which is preliminary data.</text>
</comment>
<comment type="function">
    <text evidence="8">IGPS catalyzes the conversion of PRFAR and glutamine to IGP, AICAR and glutamate. The HisF subunit catalyzes the cyclization activity that produces IGP and AICAR from PRFAR using the ammonia provided by the HisH subunit.</text>
</comment>
<sequence>MALPRLIPVLLLKDRGLIKTTKFQHPVYIGDPVNAVKIFNEKEVDELIILDVNATRQQYEPRYGYLREIVSECFSPLAYGGGVRTVDHIKRLIQSGVEKIVINTACCTDPLFLKRASADFGSSTIVAAMDVKKSLFGKYSVYASAGTKNMGIDPVAHAVNLQQLGAGEIFLNNIDLDGTMKGYDHALIKKIVKAVDIPVIVCGGAADHNDLFQAINVSGASAAAAGSIFVFQGKHRGVLITYPEYTTIRAGLTS</sequence>
<protein>
    <recommendedName>
        <fullName evidence="4">imidazole glycerol-phosphate synthase</fullName>
        <ecNumber evidence="4">4.3.2.10</ecNumber>
    </recommendedName>
    <alternativeName>
        <fullName evidence="9">IGP synthase cyclase subunit</fullName>
    </alternativeName>
</protein>
<dbReference type="PANTHER" id="PTHR21235:SF2">
    <property type="entry name" value="IMIDAZOLE GLYCEROL PHOSPHATE SYNTHASE HISHF"/>
    <property type="match status" value="1"/>
</dbReference>
<dbReference type="AlphaFoldDB" id="A0A364XZK3"/>
<evidence type="ECO:0000256" key="3">
    <source>
        <dbReference type="ARBA" id="ARBA00011152"/>
    </source>
</evidence>
<gene>
    <name evidence="12" type="ORF">DQQ10_17010</name>
</gene>
<dbReference type="InterPro" id="IPR013785">
    <property type="entry name" value="Aldolase_TIM"/>
</dbReference>
<reference evidence="12 13" key="1">
    <citation type="submission" date="2018-06" db="EMBL/GenBank/DDBJ databases">
        <title>Chryseolinea flavus sp. nov., a member of the phylum Bacteroidetes isolated from soil.</title>
        <authorList>
            <person name="Li Y."/>
            <person name="Wang J."/>
        </authorList>
    </citation>
    <scope>NUCLEOTIDE SEQUENCE [LARGE SCALE GENOMIC DNA]</scope>
    <source>
        <strain evidence="12 13">SDU1-6</strain>
    </source>
</reference>
<proteinExistence type="inferred from homology"/>
<dbReference type="PANTHER" id="PTHR21235">
    <property type="entry name" value="IMIDAZOLE GLYCEROL PHOSPHATE SYNTHASE SUBUNIT HISF/H IGP SYNTHASE SUBUNIT HISF/H"/>
    <property type="match status" value="1"/>
</dbReference>
<dbReference type="InterPro" id="IPR006062">
    <property type="entry name" value="His_biosynth"/>
</dbReference>
<evidence type="ECO:0000256" key="5">
    <source>
        <dbReference type="ARBA" id="ARBA00022605"/>
    </source>
</evidence>
<evidence type="ECO:0000313" key="13">
    <source>
        <dbReference type="Proteomes" id="UP000251889"/>
    </source>
</evidence>
<name>A0A364XZK3_9BACT</name>
<evidence type="ECO:0000256" key="1">
    <source>
        <dbReference type="ARBA" id="ARBA00005091"/>
    </source>
</evidence>
<dbReference type="Proteomes" id="UP000251889">
    <property type="component" value="Unassembled WGS sequence"/>
</dbReference>
<evidence type="ECO:0000256" key="9">
    <source>
        <dbReference type="ARBA" id="ARBA00030264"/>
    </source>
</evidence>
<dbReference type="GO" id="GO:0016829">
    <property type="term" value="F:lyase activity"/>
    <property type="evidence" value="ECO:0007669"/>
    <property type="project" value="UniProtKB-KW"/>
</dbReference>
<dbReference type="GO" id="GO:0000105">
    <property type="term" value="P:L-histidine biosynthetic process"/>
    <property type="evidence" value="ECO:0007669"/>
    <property type="project" value="UniProtKB-UniPathway"/>
</dbReference>